<organism evidence="1 2">
    <name type="scientific">Vibrio bivalvicida</name>
    <dbReference type="NCBI Taxonomy" id="1276888"/>
    <lineage>
        <taxon>Bacteria</taxon>
        <taxon>Pseudomonadati</taxon>
        <taxon>Pseudomonadota</taxon>
        <taxon>Gammaproteobacteria</taxon>
        <taxon>Vibrionales</taxon>
        <taxon>Vibrionaceae</taxon>
        <taxon>Vibrio</taxon>
        <taxon>Vibrio oreintalis group</taxon>
    </lineage>
</organism>
<dbReference type="AlphaFoldDB" id="A0A177Y2X0"/>
<proteinExistence type="predicted"/>
<gene>
    <name evidence="1" type="ORF">APB76_08075</name>
</gene>
<dbReference type="Proteomes" id="UP000078406">
    <property type="component" value="Unassembled WGS sequence"/>
</dbReference>
<protein>
    <submittedName>
        <fullName evidence="1">Uncharacterized protein</fullName>
    </submittedName>
</protein>
<comment type="caution">
    <text evidence="1">The sequence shown here is derived from an EMBL/GenBank/DDBJ whole genome shotgun (WGS) entry which is preliminary data.</text>
</comment>
<accession>A0A177Y2X0</accession>
<reference evidence="1 2" key="1">
    <citation type="journal article" date="2016" name="Syst. Appl. Microbiol.">
        <title>Vibrio bivalvicida sp. nov., a novel larval pathogen for bivalve molluscs reared in a hatchery.</title>
        <authorList>
            <person name="Dubert J."/>
            <person name="Romalde J.L."/>
            <person name="Prado S."/>
            <person name="Barja J.L."/>
        </authorList>
    </citation>
    <scope>NUCLEOTIDE SEQUENCE [LARGE SCALE GENOMIC DNA]</scope>
    <source>
        <strain evidence="1 2">605</strain>
    </source>
</reference>
<sequence length="122" mass="13138">MRNLTWLTILLVFFSATKIYAKDVILSSVILESVSVINVPSLGHKAGNLEIKVFNGIADLQGLNCDPLYITTSNDGVGFNNMISVLLAAHAARKPVILGVTDNPAYNAFPGRCSLLFASIQM</sequence>
<evidence type="ECO:0000313" key="2">
    <source>
        <dbReference type="Proteomes" id="UP000078406"/>
    </source>
</evidence>
<evidence type="ECO:0000313" key="1">
    <source>
        <dbReference type="EMBL" id="OAJ95229.1"/>
    </source>
</evidence>
<dbReference type="EMBL" id="LLEI02000021">
    <property type="protein sequence ID" value="OAJ95229.1"/>
    <property type="molecule type" value="Genomic_DNA"/>
</dbReference>
<name>A0A177Y2X0_9VIBR</name>
<dbReference type="RefSeq" id="WP_054962185.1">
    <property type="nucleotide sequence ID" value="NZ_LLEI02000021.1"/>
</dbReference>